<dbReference type="Gene3D" id="1.10.10.60">
    <property type="entry name" value="Homeodomain-like"/>
    <property type="match status" value="1"/>
</dbReference>
<feature type="domain" description="HTH tetR-type" evidence="5">
    <location>
        <begin position="6"/>
        <end position="66"/>
    </location>
</feature>
<dbReference type="RefSeq" id="WP_171227126.1">
    <property type="nucleotide sequence ID" value="NZ_CP053085.1"/>
</dbReference>
<dbReference type="InterPro" id="IPR025996">
    <property type="entry name" value="MT1864/Rv1816-like_C"/>
</dbReference>
<evidence type="ECO:0000256" key="4">
    <source>
        <dbReference type="PROSITE-ProRule" id="PRU00335"/>
    </source>
</evidence>
<keyword evidence="2 4" id="KW-0238">DNA-binding</keyword>
<dbReference type="PANTHER" id="PTHR30055">
    <property type="entry name" value="HTH-TYPE TRANSCRIPTIONAL REGULATOR RUTR"/>
    <property type="match status" value="1"/>
</dbReference>
<evidence type="ECO:0000256" key="1">
    <source>
        <dbReference type="ARBA" id="ARBA00023015"/>
    </source>
</evidence>
<dbReference type="AlphaFoldDB" id="A0A6M4IZQ8"/>
<keyword evidence="3" id="KW-0804">Transcription</keyword>
<keyword evidence="7" id="KW-1185">Reference proteome</keyword>
<name>A0A6M4IZQ8_9BACT</name>
<proteinExistence type="predicted"/>
<dbReference type="Pfam" id="PF13305">
    <property type="entry name" value="TetR_C_33"/>
    <property type="match status" value="1"/>
</dbReference>
<dbReference type="InterPro" id="IPR001647">
    <property type="entry name" value="HTH_TetR"/>
</dbReference>
<dbReference type="Pfam" id="PF00440">
    <property type="entry name" value="TetR_N"/>
    <property type="match status" value="1"/>
</dbReference>
<gene>
    <name evidence="6" type="ORF">HKW67_20285</name>
</gene>
<evidence type="ECO:0000256" key="2">
    <source>
        <dbReference type="ARBA" id="ARBA00023125"/>
    </source>
</evidence>
<dbReference type="InterPro" id="IPR050109">
    <property type="entry name" value="HTH-type_TetR-like_transc_reg"/>
</dbReference>
<dbReference type="SUPFAM" id="SSF46689">
    <property type="entry name" value="Homeodomain-like"/>
    <property type="match status" value="1"/>
</dbReference>
<reference evidence="6 7" key="1">
    <citation type="submission" date="2020-05" db="EMBL/GenBank/DDBJ databases">
        <title>Complete genome sequence of Gemmatimonas greenlandica TET16.</title>
        <authorList>
            <person name="Zeng Y."/>
        </authorList>
    </citation>
    <scope>NUCLEOTIDE SEQUENCE [LARGE SCALE GENOMIC DNA]</scope>
    <source>
        <strain evidence="6 7">TET16</strain>
    </source>
</reference>
<evidence type="ECO:0000313" key="7">
    <source>
        <dbReference type="Proteomes" id="UP000500938"/>
    </source>
</evidence>
<dbReference type="SUPFAM" id="SSF48498">
    <property type="entry name" value="Tetracyclin repressor-like, C-terminal domain"/>
    <property type="match status" value="1"/>
</dbReference>
<evidence type="ECO:0000259" key="5">
    <source>
        <dbReference type="PROSITE" id="PS50977"/>
    </source>
</evidence>
<sequence>MPAIAKTSADEIAIVAGTLLEQGGIDAVSMHAIARALGIRAPSLYKHFPDRSALLEHLALVAFTALGERIALAASAEDAFGAMAIAYRTFAHESPQHYQHMMSAQTSQLASIDHVRAQAAAPVLAYLAPIVGRARALTVARLLTAYLHGYVTMELTGAFRLGGDPAADFAEGLALLRTVVVSAAANSADG</sequence>
<accession>A0A6M4IZQ8</accession>
<evidence type="ECO:0000313" key="6">
    <source>
        <dbReference type="EMBL" id="QJR37691.1"/>
    </source>
</evidence>
<dbReference type="PANTHER" id="PTHR30055:SF239">
    <property type="entry name" value="TRANSCRIPTIONAL REGULATORY PROTEIN"/>
    <property type="match status" value="1"/>
</dbReference>
<dbReference type="GO" id="GO:0003700">
    <property type="term" value="F:DNA-binding transcription factor activity"/>
    <property type="evidence" value="ECO:0007669"/>
    <property type="project" value="TreeGrafter"/>
</dbReference>
<feature type="DNA-binding region" description="H-T-H motif" evidence="4">
    <location>
        <begin position="29"/>
        <end position="48"/>
    </location>
</feature>
<dbReference type="KEGG" id="ggr:HKW67_20285"/>
<organism evidence="6 7">
    <name type="scientific">Gemmatimonas groenlandica</name>
    <dbReference type="NCBI Taxonomy" id="2732249"/>
    <lineage>
        <taxon>Bacteria</taxon>
        <taxon>Pseudomonadati</taxon>
        <taxon>Gemmatimonadota</taxon>
        <taxon>Gemmatimonadia</taxon>
        <taxon>Gemmatimonadales</taxon>
        <taxon>Gemmatimonadaceae</taxon>
        <taxon>Gemmatimonas</taxon>
    </lineage>
</organism>
<dbReference type="InterPro" id="IPR036271">
    <property type="entry name" value="Tet_transcr_reg_TetR-rel_C_sf"/>
</dbReference>
<dbReference type="GO" id="GO:0000976">
    <property type="term" value="F:transcription cis-regulatory region binding"/>
    <property type="evidence" value="ECO:0007669"/>
    <property type="project" value="TreeGrafter"/>
</dbReference>
<dbReference type="EMBL" id="CP053085">
    <property type="protein sequence ID" value="QJR37691.1"/>
    <property type="molecule type" value="Genomic_DNA"/>
</dbReference>
<protein>
    <submittedName>
        <fullName evidence="6">TetR/AcrR family transcriptional regulator</fullName>
    </submittedName>
</protein>
<evidence type="ECO:0000256" key="3">
    <source>
        <dbReference type="ARBA" id="ARBA00023163"/>
    </source>
</evidence>
<dbReference type="InterPro" id="IPR009057">
    <property type="entry name" value="Homeodomain-like_sf"/>
</dbReference>
<dbReference type="Proteomes" id="UP000500938">
    <property type="component" value="Chromosome"/>
</dbReference>
<dbReference type="Gene3D" id="1.10.357.10">
    <property type="entry name" value="Tetracycline Repressor, domain 2"/>
    <property type="match status" value="1"/>
</dbReference>
<keyword evidence="1" id="KW-0805">Transcription regulation</keyword>
<dbReference type="PROSITE" id="PS50977">
    <property type="entry name" value="HTH_TETR_2"/>
    <property type="match status" value="1"/>
</dbReference>